<organism evidence="1 2">
    <name type="scientific">Pseudoalteromonas piscicida</name>
    <dbReference type="NCBI Taxonomy" id="43662"/>
    <lineage>
        <taxon>Bacteria</taxon>
        <taxon>Pseudomonadati</taxon>
        <taxon>Pseudomonadota</taxon>
        <taxon>Gammaproteobacteria</taxon>
        <taxon>Alteromonadales</taxon>
        <taxon>Pseudoalteromonadaceae</taxon>
        <taxon>Pseudoalteromonas</taxon>
    </lineage>
</organism>
<dbReference type="Proteomes" id="UP000228621">
    <property type="component" value="Unassembled WGS sequence"/>
</dbReference>
<evidence type="ECO:0000313" key="2">
    <source>
        <dbReference type="Proteomes" id="UP000228621"/>
    </source>
</evidence>
<dbReference type="EMBL" id="NKHF01000023">
    <property type="protein sequence ID" value="PCK32920.1"/>
    <property type="molecule type" value="Genomic_DNA"/>
</dbReference>
<reference evidence="2" key="1">
    <citation type="journal article" date="2019" name="Genome Announc.">
        <title>Draft Genome Sequence of Pseudoalteromonas piscicida Strain 36Y ROTHPW, an Hypersaline Seawater Isolate from the South Coast of Sonora, Mexico.</title>
        <authorList>
            <person name="Sanchez-Diaz R."/>
            <person name="Molina-Garza Z.J."/>
            <person name="Cruz-Suarez L.E."/>
            <person name="Selvin J."/>
            <person name="Kiran G.S."/>
            <person name="Ibarra-Gamez J.C."/>
            <person name="Gomez-Gil B."/>
            <person name="Galaviz-Silva L."/>
        </authorList>
    </citation>
    <scope>NUCLEOTIDE SEQUENCE [LARGE SCALE GENOMIC DNA]</scope>
    <source>
        <strain evidence="2">36Y_RITHPW</strain>
    </source>
</reference>
<sequence>MHEQTKLICDFLTEIDLPFQFCAVDNDSFLPGLETVYGTLHIDNEQLLYPGDILHEAGHIAVCEPIYRPQLNGDVYKNGIKNGREKQAMHGEEMAATAWSVAVVDYLNLPIEVVFHEKAYRNARESLIDAFNTGGLFGQPLLTAWDMTCPKEGFPKMQKWVRDLRWIHELN</sequence>
<name>A0A2A5JU47_PSEO7</name>
<dbReference type="OrthoDB" id="1441538at2"/>
<dbReference type="RefSeq" id="WP_099640989.1">
    <property type="nucleotide sequence ID" value="NZ_NKHF01000023.1"/>
</dbReference>
<proteinExistence type="predicted"/>
<keyword evidence="2" id="KW-1185">Reference proteome</keyword>
<protein>
    <submittedName>
        <fullName evidence="1">Uncharacterized protein</fullName>
    </submittedName>
</protein>
<gene>
    <name evidence="1" type="ORF">CEX98_04845</name>
</gene>
<dbReference type="AlphaFoldDB" id="A0A2A5JU47"/>
<accession>A0A2A5JU47</accession>
<comment type="caution">
    <text evidence="1">The sequence shown here is derived from an EMBL/GenBank/DDBJ whole genome shotgun (WGS) entry which is preliminary data.</text>
</comment>
<evidence type="ECO:0000313" key="1">
    <source>
        <dbReference type="EMBL" id="PCK32920.1"/>
    </source>
</evidence>